<feature type="transmembrane region" description="Helical" evidence="1">
    <location>
        <begin position="20"/>
        <end position="39"/>
    </location>
</feature>
<name>A0ABT3NCP8_9BACT</name>
<dbReference type="Pfam" id="PF07963">
    <property type="entry name" value="N_methyl"/>
    <property type="match status" value="1"/>
</dbReference>
<dbReference type="InterPro" id="IPR012902">
    <property type="entry name" value="N_methyl_site"/>
</dbReference>
<organism evidence="2 3">
    <name type="scientific">Desulfobotulus pelophilus</name>
    <dbReference type="NCBI Taxonomy" id="2823377"/>
    <lineage>
        <taxon>Bacteria</taxon>
        <taxon>Pseudomonadati</taxon>
        <taxon>Thermodesulfobacteriota</taxon>
        <taxon>Desulfobacteria</taxon>
        <taxon>Desulfobacterales</taxon>
        <taxon>Desulfobacteraceae</taxon>
        <taxon>Desulfobotulus</taxon>
    </lineage>
</organism>
<protein>
    <submittedName>
        <fullName evidence="2">Type IV pilus modification protein PilV</fullName>
    </submittedName>
</protein>
<sequence>MQKYLTMKQDGRQESGFTLIEVLIVMVIISIGLLALAALQNRTLKDNHSALLRSRAVQHSEDILDRIRANRDNMASYALGLTKDAPAGDLIHQVDLREWINGLTGSLAGGRGAVLVSGGVVTVTVEWREGVRGDGEAGEAAEGDGTVFRQISMATRP</sequence>
<dbReference type="RefSeq" id="WP_265426182.1">
    <property type="nucleotide sequence ID" value="NZ_JAPFPW010000026.1"/>
</dbReference>
<dbReference type="Proteomes" id="UP001209681">
    <property type="component" value="Unassembled WGS sequence"/>
</dbReference>
<dbReference type="NCBIfam" id="TIGR02532">
    <property type="entry name" value="IV_pilin_GFxxxE"/>
    <property type="match status" value="1"/>
</dbReference>
<dbReference type="EMBL" id="JAPFPW010000026">
    <property type="protein sequence ID" value="MCW7755247.1"/>
    <property type="molecule type" value="Genomic_DNA"/>
</dbReference>
<dbReference type="PROSITE" id="PS00409">
    <property type="entry name" value="PROKAR_NTER_METHYL"/>
    <property type="match status" value="1"/>
</dbReference>
<comment type="caution">
    <text evidence="2">The sequence shown here is derived from an EMBL/GenBank/DDBJ whole genome shotgun (WGS) entry which is preliminary data.</text>
</comment>
<reference evidence="2 3" key="1">
    <citation type="submission" date="2022-11" db="EMBL/GenBank/DDBJ databases">
        <title>Desulfobotulus tamanensis H1 sp. nov. - anaerobic, alkaliphilic, sulphate reducing bacterium isolated from terrestrial mud volcano.</title>
        <authorList>
            <person name="Frolova A."/>
            <person name="Merkel A.Y."/>
            <person name="Slobodkin A.I."/>
        </authorList>
    </citation>
    <scope>NUCLEOTIDE SEQUENCE [LARGE SCALE GENOMIC DNA]</scope>
    <source>
        <strain evidence="2 3">H1</strain>
    </source>
</reference>
<accession>A0ABT3NCP8</accession>
<keyword evidence="1" id="KW-0812">Transmembrane</keyword>
<evidence type="ECO:0000256" key="1">
    <source>
        <dbReference type="SAM" id="Phobius"/>
    </source>
</evidence>
<evidence type="ECO:0000313" key="3">
    <source>
        <dbReference type="Proteomes" id="UP001209681"/>
    </source>
</evidence>
<dbReference type="NCBIfam" id="TIGR02523">
    <property type="entry name" value="type_IV_pilV"/>
    <property type="match status" value="1"/>
</dbReference>
<proteinExistence type="predicted"/>
<keyword evidence="1" id="KW-1133">Transmembrane helix</keyword>
<evidence type="ECO:0000313" key="2">
    <source>
        <dbReference type="EMBL" id="MCW7755247.1"/>
    </source>
</evidence>
<keyword evidence="3" id="KW-1185">Reference proteome</keyword>
<keyword evidence="1" id="KW-0472">Membrane</keyword>
<dbReference type="InterPro" id="IPR013362">
    <property type="entry name" value="Pilus_4_PilV"/>
</dbReference>
<gene>
    <name evidence="2" type="primary">pilV</name>
    <name evidence="2" type="ORF">OOT00_14765</name>
</gene>